<gene>
    <name evidence="2" type="ORF">K435DRAFT_800340</name>
</gene>
<sequence length="186" mass="19958">MAPKSNKRHASMSSAGDNTSQHSSSSSIISTTSASLSKAIKGATNATKRAFSKATKPVKKARLAASQSDVASVAASSEPPAPSDDVITLSDEENTSKSSDNENGLTKEEWDQNELGKFLLILIYVLISRLARVHRSIPSFMRLRLSLMRALASITSSVAKRQTARARVKKVSVDIWTAVITLRLGT</sequence>
<protein>
    <submittedName>
        <fullName evidence="2">Uncharacterized protein</fullName>
    </submittedName>
</protein>
<accession>A0A4S8LSX3</accession>
<keyword evidence="3" id="KW-1185">Reference proteome</keyword>
<reference evidence="2 3" key="1">
    <citation type="journal article" date="2019" name="Nat. Ecol. Evol.">
        <title>Megaphylogeny resolves global patterns of mushroom evolution.</title>
        <authorList>
            <person name="Varga T."/>
            <person name="Krizsan K."/>
            <person name="Foldi C."/>
            <person name="Dima B."/>
            <person name="Sanchez-Garcia M."/>
            <person name="Sanchez-Ramirez S."/>
            <person name="Szollosi G.J."/>
            <person name="Szarkandi J.G."/>
            <person name="Papp V."/>
            <person name="Albert L."/>
            <person name="Andreopoulos W."/>
            <person name="Angelini C."/>
            <person name="Antonin V."/>
            <person name="Barry K.W."/>
            <person name="Bougher N.L."/>
            <person name="Buchanan P."/>
            <person name="Buyck B."/>
            <person name="Bense V."/>
            <person name="Catcheside P."/>
            <person name="Chovatia M."/>
            <person name="Cooper J."/>
            <person name="Damon W."/>
            <person name="Desjardin D."/>
            <person name="Finy P."/>
            <person name="Geml J."/>
            <person name="Haridas S."/>
            <person name="Hughes K."/>
            <person name="Justo A."/>
            <person name="Karasinski D."/>
            <person name="Kautmanova I."/>
            <person name="Kiss B."/>
            <person name="Kocsube S."/>
            <person name="Kotiranta H."/>
            <person name="LaButti K.M."/>
            <person name="Lechner B.E."/>
            <person name="Liimatainen K."/>
            <person name="Lipzen A."/>
            <person name="Lukacs Z."/>
            <person name="Mihaltcheva S."/>
            <person name="Morgado L.N."/>
            <person name="Niskanen T."/>
            <person name="Noordeloos M.E."/>
            <person name="Ohm R.A."/>
            <person name="Ortiz-Santana B."/>
            <person name="Ovrebo C."/>
            <person name="Racz N."/>
            <person name="Riley R."/>
            <person name="Savchenko A."/>
            <person name="Shiryaev A."/>
            <person name="Soop K."/>
            <person name="Spirin V."/>
            <person name="Szebenyi C."/>
            <person name="Tomsovsky M."/>
            <person name="Tulloss R.E."/>
            <person name="Uehling J."/>
            <person name="Grigoriev I.V."/>
            <person name="Vagvolgyi C."/>
            <person name="Papp T."/>
            <person name="Martin F.M."/>
            <person name="Miettinen O."/>
            <person name="Hibbett D.S."/>
            <person name="Nagy L.G."/>
        </authorList>
    </citation>
    <scope>NUCLEOTIDE SEQUENCE [LARGE SCALE GENOMIC DNA]</scope>
    <source>
        <strain evidence="2 3">CBS 962.96</strain>
    </source>
</reference>
<feature type="compositionally biased region" description="Basic residues" evidence="1">
    <location>
        <begin position="1"/>
        <end position="10"/>
    </location>
</feature>
<dbReference type="Proteomes" id="UP000297245">
    <property type="component" value="Unassembled WGS sequence"/>
</dbReference>
<evidence type="ECO:0000313" key="3">
    <source>
        <dbReference type="Proteomes" id="UP000297245"/>
    </source>
</evidence>
<evidence type="ECO:0000313" key="2">
    <source>
        <dbReference type="EMBL" id="THU92629.1"/>
    </source>
</evidence>
<feature type="compositionally biased region" description="Low complexity" evidence="1">
    <location>
        <begin position="67"/>
        <end position="86"/>
    </location>
</feature>
<feature type="region of interest" description="Disordered" evidence="1">
    <location>
        <begin position="67"/>
        <end position="107"/>
    </location>
</feature>
<evidence type="ECO:0000256" key="1">
    <source>
        <dbReference type="SAM" id="MobiDB-lite"/>
    </source>
</evidence>
<proteinExistence type="predicted"/>
<dbReference type="AlphaFoldDB" id="A0A4S8LSX3"/>
<feature type="compositionally biased region" description="Polar residues" evidence="1">
    <location>
        <begin position="11"/>
        <end position="22"/>
    </location>
</feature>
<organism evidence="2 3">
    <name type="scientific">Dendrothele bispora (strain CBS 962.96)</name>
    <dbReference type="NCBI Taxonomy" id="1314807"/>
    <lineage>
        <taxon>Eukaryota</taxon>
        <taxon>Fungi</taxon>
        <taxon>Dikarya</taxon>
        <taxon>Basidiomycota</taxon>
        <taxon>Agaricomycotina</taxon>
        <taxon>Agaricomycetes</taxon>
        <taxon>Agaricomycetidae</taxon>
        <taxon>Agaricales</taxon>
        <taxon>Agaricales incertae sedis</taxon>
        <taxon>Dendrothele</taxon>
    </lineage>
</organism>
<name>A0A4S8LSX3_DENBC</name>
<feature type="region of interest" description="Disordered" evidence="1">
    <location>
        <begin position="1"/>
        <end position="29"/>
    </location>
</feature>
<dbReference type="EMBL" id="ML179273">
    <property type="protein sequence ID" value="THU92629.1"/>
    <property type="molecule type" value="Genomic_DNA"/>
</dbReference>